<evidence type="ECO:0000313" key="2">
    <source>
        <dbReference type="EMBL" id="KAF8745043.1"/>
    </source>
</evidence>
<dbReference type="AlphaFoldDB" id="A0A835KL16"/>
<name>A0A835KL16_9POAL</name>
<dbReference type="Proteomes" id="UP000636709">
    <property type="component" value="Unassembled WGS sequence"/>
</dbReference>
<dbReference type="InterPro" id="IPR011043">
    <property type="entry name" value="Gal_Oxase/kelch_b-propeller"/>
</dbReference>
<comment type="caution">
    <text evidence="2">The sequence shown here is derived from an EMBL/GenBank/DDBJ whole genome shotgun (WGS) entry which is preliminary data.</text>
</comment>
<protein>
    <recommendedName>
        <fullName evidence="4">F-box domain-containing protein</fullName>
    </recommendedName>
</protein>
<evidence type="ECO:0000313" key="3">
    <source>
        <dbReference type="Proteomes" id="UP000636709"/>
    </source>
</evidence>
<dbReference type="SUPFAM" id="SSF81383">
    <property type="entry name" value="F-box domain"/>
    <property type="match status" value="1"/>
</dbReference>
<dbReference type="PANTHER" id="PTHR33207">
    <property type="entry name" value="F-BOX DOMAIN CONTAINING PROTEIN-RELATED"/>
    <property type="match status" value="1"/>
</dbReference>
<dbReference type="SUPFAM" id="SSF50965">
    <property type="entry name" value="Galactose oxidase, central domain"/>
    <property type="match status" value="1"/>
</dbReference>
<feature type="region of interest" description="Disordered" evidence="1">
    <location>
        <begin position="1"/>
        <end position="20"/>
    </location>
</feature>
<dbReference type="InterPro" id="IPR036047">
    <property type="entry name" value="F-box-like_dom_sf"/>
</dbReference>
<dbReference type="EMBL" id="JACEFO010001238">
    <property type="protein sequence ID" value="KAF8745043.1"/>
    <property type="molecule type" value="Genomic_DNA"/>
</dbReference>
<sequence>MEPCEGTHGGGAKKTNAPSASPVAALSDDLLRHILLRLPDMASLANAALAEKRWYAVASDPAVFRRFDSLRRPLLLGFILTDRGDQYFPGRCSNLLFVPATRGYPNLASVAAAADFFFEDLSDDDSDGEEERYSSDVDWRLRGCAGGRLLLSRGYNGLLLAVYDPIARTAVFLHPSTVFHSIHRVRYAISVDEADGSFLVIGVVDFKAAAFSSRSGKWVKFEGDDFIKRSGTMDDDWDWSDLDEDDIYEFPGGGIMSRRRFEEQDTIDSIYKIQADGMAAGRFAYWRSDTKKCSYSKPVERILLLDTTTMKWSVIAAPFPPGESYCVADMPEHGGLCLFSSKEQCLQLWVRNSSGKWILKKEFSLLNGQMKKLCREEWMKRVRILAARATYVYMEYWSIRKSHSYLLVFHLTTRKLTLFRNNADEPYRGPAFPVFMRLPPLLGPHDN</sequence>
<keyword evidence="3" id="KW-1185">Reference proteome</keyword>
<dbReference type="OrthoDB" id="651871at2759"/>
<accession>A0A835KL16</accession>
<proteinExistence type="predicted"/>
<gene>
    <name evidence="2" type="ORF">HU200_013455</name>
</gene>
<dbReference type="Gene3D" id="1.20.1280.50">
    <property type="match status" value="1"/>
</dbReference>
<evidence type="ECO:0000256" key="1">
    <source>
        <dbReference type="SAM" id="MobiDB-lite"/>
    </source>
</evidence>
<reference evidence="2" key="1">
    <citation type="submission" date="2020-07" db="EMBL/GenBank/DDBJ databases">
        <title>Genome sequence and genetic diversity analysis of an under-domesticated orphan crop, white fonio (Digitaria exilis).</title>
        <authorList>
            <person name="Bennetzen J.L."/>
            <person name="Chen S."/>
            <person name="Ma X."/>
            <person name="Wang X."/>
            <person name="Yssel A.E.J."/>
            <person name="Chaluvadi S.R."/>
            <person name="Johnson M."/>
            <person name="Gangashetty P."/>
            <person name="Hamidou F."/>
            <person name="Sanogo M.D."/>
            <person name="Zwaenepoel A."/>
            <person name="Wallace J."/>
            <person name="Van De Peer Y."/>
            <person name="Van Deynze A."/>
        </authorList>
    </citation>
    <scope>NUCLEOTIDE SEQUENCE</scope>
    <source>
        <tissue evidence="2">Leaves</tissue>
    </source>
</reference>
<organism evidence="2 3">
    <name type="scientific">Digitaria exilis</name>
    <dbReference type="NCBI Taxonomy" id="1010633"/>
    <lineage>
        <taxon>Eukaryota</taxon>
        <taxon>Viridiplantae</taxon>
        <taxon>Streptophyta</taxon>
        <taxon>Embryophyta</taxon>
        <taxon>Tracheophyta</taxon>
        <taxon>Spermatophyta</taxon>
        <taxon>Magnoliopsida</taxon>
        <taxon>Liliopsida</taxon>
        <taxon>Poales</taxon>
        <taxon>Poaceae</taxon>
        <taxon>PACMAD clade</taxon>
        <taxon>Panicoideae</taxon>
        <taxon>Panicodae</taxon>
        <taxon>Paniceae</taxon>
        <taxon>Anthephorinae</taxon>
        <taxon>Digitaria</taxon>
    </lineage>
</organism>
<evidence type="ECO:0008006" key="4">
    <source>
        <dbReference type="Google" id="ProtNLM"/>
    </source>
</evidence>
<dbReference type="Gramene" id="Dexi8A01G0004530.1">
    <property type="protein sequence ID" value="Dexi8A01G0004530.1:cds"/>
    <property type="gene ID" value="Dexi8A01G0004530"/>
</dbReference>